<reference evidence="10" key="1">
    <citation type="submission" date="2017-09" db="EMBL/GenBank/DDBJ databases">
        <title>Depth-based differentiation of microbial function through sediment-hosted aquifers and enrichment of novel symbionts in the deep terrestrial subsurface.</title>
        <authorList>
            <person name="Probst A.J."/>
            <person name="Ladd B."/>
            <person name="Jarett J.K."/>
            <person name="Geller-Mcgrath D.E."/>
            <person name="Sieber C.M.K."/>
            <person name="Emerson J.B."/>
            <person name="Anantharaman K."/>
            <person name="Thomas B.C."/>
            <person name="Malmstrom R."/>
            <person name="Stieglmeier M."/>
            <person name="Klingl A."/>
            <person name="Woyke T."/>
            <person name="Ryan C.M."/>
            <person name="Banfield J.F."/>
        </authorList>
    </citation>
    <scope>NUCLEOTIDE SEQUENCE [LARGE SCALE GENOMIC DNA]</scope>
</reference>
<comment type="catalytic activity">
    <reaction evidence="7 8">
        <text>D-glyceraldehyde 3-phosphate = dihydroxyacetone phosphate</text>
        <dbReference type="Rhea" id="RHEA:18585"/>
        <dbReference type="ChEBI" id="CHEBI:57642"/>
        <dbReference type="ChEBI" id="CHEBI:59776"/>
        <dbReference type="EC" id="5.3.1.1"/>
    </reaction>
</comment>
<evidence type="ECO:0000256" key="4">
    <source>
        <dbReference type="ARBA" id="ARBA00022490"/>
    </source>
</evidence>
<evidence type="ECO:0000256" key="7">
    <source>
        <dbReference type="HAMAP-Rule" id="MF_00147"/>
    </source>
</evidence>
<comment type="function">
    <text evidence="7">Involved in the gluconeogenesis. Catalyzes stereospecifically the conversion of dihydroxyacetone phosphate (DHAP) to D-glyceraldehyde-3-phosphate (G3P).</text>
</comment>
<comment type="pathway">
    <text evidence="7 8">Carbohydrate biosynthesis; gluconeogenesis.</text>
</comment>
<dbReference type="InterPro" id="IPR013785">
    <property type="entry name" value="Aldolase_TIM"/>
</dbReference>
<keyword evidence="4 7" id="KW-0963">Cytoplasm</keyword>
<dbReference type="PROSITE" id="PS51440">
    <property type="entry name" value="TIM_2"/>
    <property type="match status" value="1"/>
</dbReference>
<feature type="binding site" evidence="7">
    <location>
        <begin position="241"/>
        <end position="242"/>
    </location>
    <ligand>
        <name>substrate</name>
    </ligand>
</feature>
<dbReference type="UniPathway" id="UPA00109">
    <property type="reaction ID" value="UER00189"/>
</dbReference>
<dbReference type="PANTHER" id="PTHR21139:SF42">
    <property type="entry name" value="TRIOSEPHOSPHATE ISOMERASE"/>
    <property type="match status" value="1"/>
</dbReference>
<dbReference type="UniPathway" id="UPA00138"/>
<sequence length="257" mass="28680">MNKIIIANWKMRLGIKESVKLAEQYAQRFKDAARSADLASRKVVICPSEISLTKVREAVKDSPVKLGAQNVFWEEIGSYTGEISIKTLEEAGCEYVIIGHSERRQYLLENYEMIHNKTKETLDHSKITPIVCVGESIEDRESEKRENIIISQVQQAFSGIQLLPNQQAIVAYEPIWAIGTGQVIRPDDVENMHEMIRAAVVDMFGVDVVKSQIRIIYGGSVDGKNVKKLASLDNIDGFLVGGASLKINEFAKIAESL</sequence>
<comment type="similarity">
    <text evidence="2 7 8">Belongs to the triosephosphate isomerase family.</text>
</comment>
<feature type="active site" description="Proton acceptor" evidence="7">
    <location>
        <position position="173"/>
    </location>
</feature>
<dbReference type="HAMAP" id="MF_00147_B">
    <property type="entry name" value="TIM_B"/>
    <property type="match status" value="1"/>
</dbReference>
<keyword evidence="6 7" id="KW-0413">Isomerase</keyword>
<dbReference type="Pfam" id="PF00121">
    <property type="entry name" value="TIM"/>
    <property type="match status" value="1"/>
</dbReference>
<dbReference type="GO" id="GO:0006096">
    <property type="term" value="P:glycolytic process"/>
    <property type="evidence" value="ECO:0007669"/>
    <property type="project" value="UniProtKB-UniRule"/>
</dbReference>
<dbReference type="PANTHER" id="PTHR21139">
    <property type="entry name" value="TRIOSEPHOSPHATE ISOMERASE"/>
    <property type="match status" value="1"/>
</dbReference>
<evidence type="ECO:0000256" key="6">
    <source>
        <dbReference type="ARBA" id="ARBA00023235"/>
    </source>
</evidence>
<evidence type="ECO:0000256" key="3">
    <source>
        <dbReference type="ARBA" id="ARBA00022432"/>
    </source>
</evidence>
<dbReference type="CDD" id="cd00311">
    <property type="entry name" value="TIM"/>
    <property type="match status" value="1"/>
</dbReference>
<organism evidence="9 10">
    <name type="scientific">Candidatus Falkowbacteria bacterium CG10_big_fil_rev_8_21_14_0_10_43_10</name>
    <dbReference type="NCBI Taxonomy" id="1974567"/>
    <lineage>
        <taxon>Bacteria</taxon>
        <taxon>Candidatus Falkowiibacteriota</taxon>
    </lineage>
</organism>
<comment type="subcellular location">
    <subcellularLocation>
        <location evidence="7 8">Cytoplasm</location>
    </subcellularLocation>
</comment>
<comment type="subunit">
    <text evidence="7 8">Homodimer.</text>
</comment>
<feature type="active site" description="Electrophile" evidence="7">
    <location>
        <position position="100"/>
    </location>
</feature>
<dbReference type="Proteomes" id="UP000228626">
    <property type="component" value="Unassembled WGS sequence"/>
</dbReference>
<accession>A0A2H0V383</accession>
<dbReference type="InterPro" id="IPR035990">
    <property type="entry name" value="TIM_sf"/>
</dbReference>
<keyword evidence="3 7" id="KW-0312">Gluconeogenesis</keyword>
<evidence type="ECO:0000256" key="1">
    <source>
        <dbReference type="ARBA" id="ARBA00004680"/>
    </source>
</evidence>
<dbReference type="PROSITE" id="PS00171">
    <property type="entry name" value="TIM_1"/>
    <property type="match status" value="1"/>
</dbReference>
<feature type="binding site" evidence="7">
    <location>
        <position position="179"/>
    </location>
    <ligand>
        <name>substrate</name>
    </ligand>
</feature>
<dbReference type="AlphaFoldDB" id="A0A2H0V383"/>
<dbReference type="GO" id="GO:0004807">
    <property type="term" value="F:triose-phosphate isomerase activity"/>
    <property type="evidence" value="ECO:0007669"/>
    <property type="project" value="UniProtKB-UniRule"/>
</dbReference>
<dbReference type="InterPro" id="IPR000652">
    <property type="entry name" value="Triosephosphate_isomerase"/>
</dbReference>
<dbReference type="Gene3D" id="3.20.20.70">
    <property type="entry name" value="Aldolase class I"/>
    <property type="match status" value="1"/>
</dbReference>
<evidence type="ECO:0000313" key="9">
    <source>
        <dbReference type="EMBL" id="PIR93508.1"/>
    </source>
</evidence>
<dbReference type="InterPro" id="IPR022896">
    <property type="entry name" value="TrioseP_Isoase_bac/euk"/>
</dbReference>
<dbReference type="SUPFAM" id="SSF51351">
    <property type="entry name" value="Triosephosphate isomerase (TIM)"/>
    <property type="match status" value="1"/>
</dbReference>
<dbReference type="GO" id="GO:0005829">
    <property type="term" value="C:cytosol"/>
    <property type="evidence" value="ECO:0007669"/>
    <property type="project" value="TreeGrafter"/>
</dbReference>
<evidence type="ECO:0000256" key="2">
    <source>
        <dbReference type="ARBA" id="ARBA00007422"/>
    </source>
</evidence>
<dbReference type="NCBIfam" id="TIGR00419">
    <property type="entry name" value="tim"/>
    <property type="match status" value="1"/>
</dbReference>
<dbReference type="GO" id="GO:0046166">
    <property type="term" value="P:glyceraldehyde-3-phosphate biosynthetic process"/>
    <property type="evidence" value="ECO:0007669"/>
    <property type="project" value="TreeGrafter"/>
</dbReference>
<gene>
    <name evidence="7" type="primary">tpiA</name>
    <name evidence="9" type="ORF">COT99_00360</name>
</gene>
<evidence type="ECO:0000313" key="10">
    <source>
        <dbReference type="Proteomes" id="UP000228626"/>
    </source>
</evidence>
<evidence type="ECO:0000256" key="8">
    <source>
        <dbReference type="RuleBase" id="RU363013"/>
    </source>
</evidence>
<dbReference type="GO" id="GO:0019563">
    <property type="term" value="P:glycerol catabolic process"/>
    <property type="evidence" value="ECO:0007669"/>
    <property type="project" value="TreeGrafter"/>
</dbReference>
<feature type="binding site" evidence="7">
    <location>
        <position position="220"/>
    </location>
    <ligand>
        <name>substrate</name>
    </ligand>
</feature>
<name>A0A2H0V383_9BACT</name>
<dbReference type="GO" id="GO:0006094">
    <property type="term" value="P:gluconeogenesis"/>
    <property type="evidence" value="ECO:0007669"/>
    <property type="project" value="UniProtKB-UniRule"/>
</dbReference>
<comment type="caution">
    <text evidence="9">The sequence shown here is derived from an EMBL/GenBank/DDBJ whole genome shotgun (WGS) entry which is preliminary data.</text>
</comment>
<dbReference type="InterPro" id="IPR020861">
    <property type="entry name" value="Triosephosphate_isomerase_AS"/>
</dbReference>
<keyword evidence="5 7" id="KW-0324">Glycolysis</keyword>
<dbReference type="EC" id="5.3.1.1" evidence="7 8"/>
<dbReference type="FunFam" id="3.20.20.70:FF:000016">
    <property type="entry name" value="Triosephosphate isomerase"/>
    <property type="match status" value="1"/>
</dbReference>
<comment type="pathway">
    <text evidence="1 7 8">Carbohydrate degradation; glycolysis; D-glyceraldehyde 3-phosphate from glycerone phosphate: step 1/1.</text>
</comment>
<evidence type="ECO:0000256" key="5">
    <source>
        <dbReference type="ARBA" id="ARBA00023152"/>
    </source>
</evidence>
<protein>
    <recommendedName>
        <fullName evidence="7 8">Triosephosphate isomerase</fullName>
        <shortName evidence="7">TIM</shortName>
        <shortName evidence="7">TPI</shortName>
        <ecNumber evidence="7 8">5.3.1.1</ecNumber>
    </recommendedName>
    <alternativeName>
        <fullName evidence="7">Triose-phosphate isomerase</fullName>
    </alternativeName>
</protein>
<dbReference type="EMBL" id="PFAR01000005">
    <property type="protein sequence ID" value="PIR93508.1"/>
    <property type="molecule type" value="Genomic_DNA"/>
</dbReference>
<proteinExistence type="inferred from homology"/>
<feature type="binding site" evidence="7">
    <location>
        <begin position="8"/>
        <end position="10"/>
    </location>
    <ligand>
        <name>substrate</name>
    </ligand>
</feature>